<accession>A0AAD5Q897</accession>
<name>A0AAD5Q897_PYTIN</name>
<sequence length="86" mass="9580">MVVRLEESAVAVASPALQRDDAALCTAVFDGQRYVFYALDAFVVVLRENHEHVNVSNPRSEAKRSSQFDLWQLWHASNGTGHLPSP</sequence>
<dbReference type="AlphaFoldDB" id="A0AAD5Q897"/>
<proteinExistence type="predicted"/>
<protein>
    <submittedName>
        <fullName evidence="1">Uncharacterized protein</fullName>
    </submittedName>
</protein>
<evidence type="ECO:0000313" key="1">
    <source>
        <dbReference type="EMBL" id="KAJ0395981.1"/>
    </source>
</evidence>
<dbReference type="EMBL" id="JAKCXM010000316">
    <property type="protein sequence ID" value="KAJ0395981.1"/>
    <property type="molecule type" value="Genomic_DNA"/>
</dbReference>
<dbReference type="Proteomes" id="UP001209570">
    <property type="component" value="Unassembled WGS sequence"/>
</dbReference>
<comment type="caution">
    <text evidence="1">The sequence shown here is derived from an EMBL/GenBank/DDBJ whole genome shotgun (WGS) entry which is preliminary data.</text>
</comment>
<keyword evidence="2" id="KW-1185">Reference proteome</keyword>
<organism evidence="1 2">
    <name type="scientific">Pythium insidiosum</name>
    <name type="common">Pythiosis disease agent</name>
    <dbReference type="NCBI Taxonomy" id="114742"/>
    <lineage>
        <taxon>Eukaryota</taxon>
        <taxon>Sar</taxon>
        <taxon>Stramenopiles</taxon>
        <taxon>Oomycota</taxon>
        <taxon>Peronosporomycetes</taxon>
        <taxon>Pythiales</taxon>
        <taxon>Pythiaceae</taxon>
        <taxon>Pythium</taxon>
    </lineage>
</organism>
<reference evidence="1" key="1">
    <citation type="submission" date="2021-12" db="EMBL/GenBank/DDBJ databases">
        <title>Prjna785345.</title>
        <authorList>
            <person name="Rujirawat T."/>
            <person name="Krajaejun T."/>
        </authorList>
    </citation>
    <scope>NUCLEOTIDE SEQUENCE</scope>
    <source>
        <strain evidence="1">Pi057C3</strain>
    </source>
</reference>
<evidence type="ECO:0000313" key="2">
    <source>
        <dbReference type="Proteomes" id="UP001209570"/>
    </source>
</evidence>
<gene>
    <name evidence="1" type="ORF">P43SY_008997</name>
</gene>